<feature type="transmembrane region" description="Helical" evidence="1">
    <location>
        <begin position="74"/>
        <end position="96"/>
    </location>
</feature>
<protein>
    <submittedName>
        <fullName evidence="3">Uncharacterized protein DUF1206</fullName>
    </submittedName>
</protein>
<reference evidence="3 4" key="1">
    <citation type="submission" date="2017-10" db="EMBL/GenBank/DDBJ databases">
        <title>Sequencing the genomes of 1000 actinobacteria strains.</title>
        <authorList>
            <person name="Klenk H.-P."/>
        </authorList>
    </citation>
    <scope>NUCLEOTIDE SEQUENCE [LARGE SCALE GENOMIC DNA]</scope>
    <source>
        <strain evidence="3 4">DSM 18966</strain>
    </source>
</reference>
<evidence type="ECO:0000313" key="3">
    <source>
        <dbReference type="EMBL" id="PFG32834.1"/>
    </source>
</evidence>
<dbReference type="EMBL" id="PDJG01000001">
    <property type="protein sequence ID" value="PFG32834.1"/>
    <property type="molecule type" value="Genomic_DNA"/>
</dbReference>
<feature type="domain" description="DUF1206" evidence="2">
    <location>
        <begin position="27"/>
        <end position="96"/>
    </location>
</feature>
<keyword evidence="1" id="KW-0472">Membrane</keyword>
<feature type="transmembrane region" description="Helical" evidence="1">
    <location>
        <begin position="247"/>
        <end position="268"/>
    </location>
</feature>
<feature type="transmembrane region" description="Helical" evidence="1">
    <location>
        <begin position="206"/>
        <end position="227"/>
    </location>
</feature>
<feature type="transmembrane region" description="Helical" evidence="1">
    <location>
        <begin position="154"/>
        <end position="175"/>
    </location>
</feature>
<dbReference type="Pfam" id="PF06724">
    <property type="entry name" value="DUF1206"/>
    <property type="match status" value="3"/>
</dbReference>
<keyword evidence="4" id="KW-1185">Reference proteome</keyword>
<evidence type="ECO:0000313" key="4">
    <source>
        <dbReference type="Proteomes" id="UP000225548"/>
    </source>
</evidence>
<dbReference type="Proteomes" id="UP000225548">
    <property type="component" value="Unassembled WGS sequence"/>
</dbReference>
<keyword evidence="1" id="KW-1133">Transmembrane helix</keyword>
<feature type="transmembrane region" description="Helical" evidence="1">
    <location>
        <begin position="116"/>
        <end position="134"/>
    </location>
</feature>
<organism evidence="3 4">
    <name type="scientific">Sanguibacter antarcticus</name>
    <dbReference type="NCBI Taxonomy" id="372484"/>
    <lineage>
        <taxon>Bacteria</taxon>
        <taxon>Bacillati</taxon>
        <taxon>Actinomycetota</taxon>
        <taxon>Actinomycetes</taxon>
        <taxon>Micrococcales</taxon>
        <taxon>Sanguibacteraceae</taxon>
        <taxon>Sanguibacter</taxon>
    </lineage>
</organism>
<dbReference type="RefSeq" id="WP_245862067.1">
    <property type="nucleotide sequence ID" value="NZ_PDJG01000001.1"/>
</dbReference>
<accession>A0A2A9E1V5</accession>
<proteinExistence type="predicted"/>
<feature type="domain" description="DUF1206" evidence="2">
    <location>
        <begin position="204"/>
        <end position="272"/>
    </location>
</feature>
<dbReference type="AlphaFoldDB" id="A0A2A9E1V5"/>
<comment type="caution">
    <text evidence="3">The sequence shown here is derived from an EMBL/GenBank/DDBJ whole genome shotgun (WGS) entry which is preliminary data.</text>
</comment>
<dbReference type="InterPro" id="IPR009597">
    <property type="entry name" value="DUF1206"/>
</dbReference>
<evidence type="ECO:0000259" key="2">
    <source>
        <dbReference type="Pfam" id="PF06724"/>
    </source>
</evidence>
<sequence>MTFQTSARSAANDLSDSRWLQLVARGGYAVSGVLHMIIGWVAVRIAIPGSSSSGTSADQSGALAEIKETAWGPAFLWFAVVALVALVVWQITEAIVGGSPRGDDSTKQKAARAKAAAKAVVYLVLAGLAFGVVTGESSGGGGEKVTRWLMSSGLGKVAVAAAGLAIVVVGGYHVYKGVTKKFREDLAGGPGGQLGRGVDVTGVAGYVAKGVALVVVGGLFVVGAVQADPEKASGLDVALKSLADLPYGKVLLVLVGVGFVAYGVYSFARSRYARM</sequence>
<name>A0A2A9E1V5_9MICO</name>
<gene>
    <name evidence="3" type="ORF">ATL42_0684</name>
</gene>
<feature type="domain" description="DUF1206" evidence="2">
    <location>
        <begin position="114"/>
        <end position="179"/>
    </location>
</feature>
<keyword evidence="1" id="KW-0812">Transmembrane</keyword>
<feature type="transmembrane region" description="Helical" evidence="1">
    <location>
        <begin position="27"/>
        <end position="47"/>
    </location>
</feature>
<evidence type="ECO:0000256" key="1">
    <source>
        <dbReference type="SAM" id="Phobius"/>
    </source>
</evidence>